<proteinExistence type="inferred from homology"/>
<accession>A0A1G4BDD8</accession>
<evidence type="ECO:0000256" key="8">
    <source>
        <dbReference type="ARBA" id="ARBA00023186"/>
    </source>
</evidence>
<dbReference type="PANTHER" id="PTHR28202:SF1">
    <property type="entry name" value="ASSEMBLY FACTOR CBP4"/>
    <property type="match status" value="1"/>
</dbReference>
<keyword evidence="8 11" id="KW-0143">Chaperone</keyword>
<evidence type="ECO:0000256" key="6">
    <source>
        <dbReference type="ARBA" id="ARBA00023128"/>
    </source>
</evidence>
<evidence type="ECO:0000313" key="14">
    <source>
        <dbReference type="Proteomes" id="UP000176998"/>
    </source>
</evidence>
<evidence type="ECO:0000256" key="3">
    <source>
        <dbReference type="ARBA" id="ARBA00022692"/>
    </source>
</evidence>
<comment type="caution">
    <text evidence="13">The sequence shown here is derived from an EMBL/GenBank/DDBJ whole genome shotgun (WGS) entry which is preliminary data.</text>
</comment>
<evidence type="ECO:0000256" key="7">
    <source>
        <dbReference type="ARBA" id="ARBA00023136"/>
    </source>
</evidence>
<comment type="function">
    <text evidence="9 11">Essential for the assembly of ubiquinol-cytochrome c reductase. It has a direct effect on the correct occurrence of the Rieske protein, core 4, core 5 and apocytochrome b.</text>
</comment>
<keyword evidence="6 11" id="KW-0496">Mitochondrion</keyword>
<evidence type="ECO:0000256" key="11">
    <source>
        <dbReference type="RuleBase" id="RU368005"/>
    </source>
</evidence>
<keyword evidence="3 11" id="KW-0812">Transmembrane</keyword>
<evidence type="ECO:0000256" key="9">
    <source>
        <dbReference type="ARBA" id="ARBA00025413"/>
    </source>
</evidence>
<dbReference type="InterPro" id="IPR012420">
    <property type="entry name" value="Cbp4"/>
</dbReference>
<feature type="region of interest" description="Disordered" evidence="12">
    <location>
        <begin position="1"/>
        <end position="26"/>
    </location>
</feature>
<evidence type="ECO:0000256" key="10">
    <source>
        <dbReference type="ARBA" id="ARBA00031521"/>
    </source>
</evidence>
<keyword evidence="4 11" id="KW-0999">Mitochondrion inner membrane</keyword>
<dbReference type="PANTHER" id="PTHR28202">
    <property type="entry name" value="ASSEMBLY FACTOR CBP4"/>
    <property type="match status" value="1"/>
</dbReference>
<name>A0A1G4BDD8_9PEZI</name>
<reference evidence="13 14" key="1">
    <citation type="submission" date="2016-09" db="EMBL/GenBank/DDBJ databases">
        <authorList>
            <person name="Capua I."/>
            <person name="De Benedictis P."/>
            <person name="Joannis T."/>
            <person name="Lombin L.H."/>
            <person name="Cattoli G."/>
        </authorList>
    </citation>
    <scope>NUCLEOTIDE SEQUENCE [LARGE SCALE GENOMIC DNA]</scope>
    <source>
        <strain evidence="13 14">IMI 309357</strain>
    </source>
</reference>
<organism evidence="13 14">
    <name type="scientific">Colletotrichum orchidophilum</name>
    <dbReference type="NCBI Taxonomy" id="1209926"/>
    <lineage>
        <taxon>Eukaryota</taxon>
        <taxon>Fungi</taxon>
        <taxon>Dikarya</taxon>
        <taxon>Ascomycota</taxon>
        <taxon>Pezizomycotina</taxon>
        <taxon>Sordariomycetes</taxon>
        <taxon>Hypocreomycetidae</taxon>
        <taxon>Glomerellales</taxon>
        <taxon>Glomerellaceae</taxon>
        <taxon>Colletotrichum</taxon>
    </lineage>
</organism>
<dbReference type="GO" id="GO:0034551">
    <property type="term" value="P:mitochondrial respiratory chain complex III assembly"/>
    <property type="evidence" value="ECO:0007669"/>
    <property type="project" value="TreeGrafter"/>
</dbReference>
<keyword evidence="5 11" id="KW-1133">Transmembrane helix</keyword>
<dbReference type="GO" id="GO:0005743">
    <property type="term" value="C:mitochondrial inner membrane"/>
    <property type="evidence" value="ECO:0007669"/>
    <property type="project" value="UniProtKB-SubCell"/>
</dbReference>
<evidence type="ECO:0000256" key="5">
    <source>
        <dbReference type="ARBA" id="ARBA00022989"/>
    </source>
</evidence>
<keyword evidence="14" id="KW-1185">Reference proteome</keyword>
<dbReference type="OrthoDB" id="5576752at2759"/>
<dbReference type="Pfam" id="PF07960">
    <property type="entry name" value="CBP4"/>
    <property type="match status" value="1"/>
</dbReference>
<evidence type="ECO:0000256" key="12">
    <source>
        <dbReference type="SAM" id="MobiDB-lite"/>
    </source>
</evidence>
<evidence type="ECO:0000256" key="4">
    <source>
        <dbReference type="ARBA" id="ARBA00022792"/>
    </source>
</evidence>
<evidence type="ECO:0000313" key="13">
    <source>
        <dbReference type="EMBL" id="OHE99387.1"/>
    </source>
</evidence>
<evidence type="ECO:0000256" key="2">
    <source>
        <dbReference type="ARBA" id="ARBA00006780"/>
    </source>
</evidence>
<comment type="similarity">
    <text evidence="2 11">Belongs to the CBP4 family.</text>
</comment>
<keyword evidence="7 11" id="KW-0472">Membrane</keyword>
<evidence type="ECO:0000256" key="1">
    <source>
        <dbReference type="ARBA" id="ARBA00004434"/>
    </source>
</evidence>
<comment type="subcellular location">
    <subcellularLocation>
        <location evidence="1 11">Mitochondrion inner membrane</location>
        <topology evidence="1 11">Single-pass membrane protein</topology>
    </subcellularLocation>
</comment>
<dbReference type="AlphaFoldDB" id="A0A1G4BDD8"/>
<dbReference type="EMBL" id="MJBS01000037">
    <property type="protein sequence ID" value="OHE99387.1"/>
    <property type="molecule type" value="Genomic_DNA"/>
</dbReference>
<sequence>MRQLPTAFHKGSEPGDRQSSASGSSSIKKVASVAKSDLQPPVPELWQITTFYLQSPLHRTNSTIMATKKATNWKLWGKMLLGGGIFCVGGPAFTMWVSPTEEELFKRYNPELQARSLANREKTQEEFDQFVTKLKEYSKSNKPIWTVRDEDIERQKQARVYEQRRKEAELKAQQAAMRKESGMSDDLD</sequence>
<gene>
    <name evidence="13" type="ORF">CORC01_05428</name>
</gene>
<dbReference type="Proteomes" id="UP000176998">
    <property type="component" value="Unassembled WGS sequence"/>
</dbReference>
<dbReference type="RefSeq" id="XP_022476536.1">
    <property type="nucleotide sequence ID" value="XM_022617071.1"/>
</dbReference>
<protein>
    <recommendedName>
        <fullName evidence="10 11">Cytochrome b mRNA-processing protein 4</fullName>
    </recommendedName>
</protein>
<dbReference type="GeneID" id="34558581"/>
<feature type="transmembrane region" description="Helical" evidence="11">
    <location>
        <begin position="75"/>
        <end position="97"/>
    </location>
</feature>